<gene>
    <name evidence="2" type="ORF">JZO85_09210</name>
</gene>
<dbReference type="Pfam" id="PF11148">
    <property type="entry name" value="DUF2922"/>
    <property type="match status" value="1"/>
</dbReference>
<accession>A0ABS3HHF2</accession>
<dbReference type="Proteomes" id="UP000664495">
    <property type="component" value="Unassembled WGS sequence"/>
</dbReference>
<dbReference type="RefSeq" id="WP_207108218.1">
    <property type="nucleotide sequence ID" value="NZ_JAFLVR010000020.1"/>
</dbReference>
<keyword evidence="3" id="KW-1185">Reference proteome</keyword>
<feature type="region of interest" description="Disordered" evidence="1">
    <location>
        <begin position="186"/>
        <end position="221"/>
    </location>
</feature>
<dbReference type="EMBL" id="JAFLVR010000020">
    <property type="protein sequence ID" value="MBO0452447.1"/>
    <property type="molecule type" value="Genomic_DNA"/>
</dbReference>
<reference evidence="2 3" key="1">
    <citation type="submission" date="2021-03" db="EMBL/GenBank/DDBJ databases">
        <title>Enterococcal diversity collection.</title>
        <authorList>
            <person name="Gilmore M.S."/>
            <person name="Schwartzman J."/>
            <person name="Van Tyne D."/>
            <person name="Martin M."/>
            <person name="Earl A.M."/>
            <person name="Manson A.L."/>
            <person name="Straub T."/>
            <person name="Salamzade R."/>
            <person name="Saavedra J."/>
            <person name="Lebreton F."/>
            <person name="Prichula J."/>
            <person name="Schaufler K."/>
            <person name="Gaca A."/>
            <person name="Sgardioli B."/>
            <person name="Wagenaar J."/>
            <person name="Strong T."/>
        </authorList>
    </citation>
    <scope>NUCLEOTIDE SEQUENCE [LARGE SCALE GENOMIC DNA]</scope>
    <source>
        <strain evidence="2 3">MJM16</strain>
    </source>
</reference>
<organism evidence="2 3">
    <name type="scientific">Candidatus Enterococcus murrayae</name>
    <dbReference type="NCBI Taxonomy" id="2815321"/>
    <lineage>
        <taxon>Bacteria</taxon>
        <taxon>Bacillati</taxon>
        <taxon>Bacillota</taxon>
        <taxon>Bacilli</taxon>
        <taxon>Lactobacillales</taxon>
        <taxon>Enterococcaceae</taxon>
        <taxon>Enterococcus</taxon>
    </lineage>
</organism>
<evidence type="ECO:0000313" key="2">
    <source>
        <dbReference type="EMBL" id="MBO0452447.1"/>
    </source>
</evidence>
<evidence type="ECO:0000313" key="3">
    <source>
        <dbReference type="Proteomes" id="UP000664495"/>
    </source>
</evidence>
<feature type="compositionally biased region" description="Basic residues" evidence="1">
    <location>
        <begin position="205"/>
        <end position="221"/>
    </location>
</feature>
<comment type="caution">
    <text evidence="2">The sequence shown here is derived from an EMBL/GenBank/DDBJ whole genome shotgun (WGS) entry which is preliminary data.</text>
</comment>
<protein>
    <submittedName>
        <fullName evidence="2">DUF2922 family protein</fullName>
    </submittedName>
</protein>
<dbReference type="InterPro" id="IPR021321">
    <property type="entry name" value="DUF2922"/>
</dbReference>
<sequence>MIETFTLDAEFANSNGKSQHLRIKDVDPTKTADEIKAALTKMTKLTLFEKDGVALYKEVLHATRIKKTVKPIFDDQTKEVLQTPSPMKMETEPLSVKEDALQQVQEPVDTIENIRIPEDLTIIEERPEPGVLIQNIELPKGIDPWSLNEEQAGILLLSCVPNGASLINVEINDQVAPPRLIVTSGIEQERLPAETPTATQSPPAKPKKARNRRLNRIRKQE</sequence>
<name>A0ABS3HHF2_9ENTE</name>
<evidence type="ECO:0000256" key="1">
    <source>
        <dbReference type="SAM" id="MobiDB-lite"/>
    </source>
</evidence>
<proteinExistence type="predicted"/>